<evidence type="ECO:0000313" key="1">
    <source>
        <dbReference type="EMBL" id="SDS47052.1"/>
    </source>
</evidence>
<accession>A0A1H1SGH5</accession>
<dbReference type="STRING" id="1249933.SAMN04489797_1670"/>
<sequence length="869" mass="100267">MGYYFFLAVNKSYSQLIKGVIHNKPNGVSANIITKSGRSNQIQEFRIVYTDSFQLKLKKSYDTLKVYCNVNGFKTESILFVNPSKSRHLNVEFFLTKDSIYSLDTVIINVKKKFYQKKDTIGYVASEYIDGTERKVKDLLKKLPEIDVNERNGTVKYKGKEIETITLDGDNLFGSNYTLATKNINVDIIKAVEAIDNYEENELLKGISSGGKVSLNLVLKKNKTDFSGTGELGLGLLNDNEFARGLSASLLTINKKQKSFFTLTSNNVGVNNSPFVFENGIKTSEQRREENYLAYSVLSSLSSNSSFGTERGNINNQYFGNFNSLIPLNKNLKIKLNVYYLKDEVSGRNFSEQVLFDSESGAVTSIFDNTTFTNKPKYYRGDIDIKYRLNKRSMLSFISKIQNENSDDYRKTNSNNDNFIINLNSRNNLFKNLLEYTYKLNDSTVFQSRIHYSKNKLPQSMNLNMQSPVNQSERINQFSEFSKDYLSFDSRLIGKIGKWKYGTQLEFYINNNDYNSSLLNTVDLSNNSVNDLDRANVSFSNQSYCVVEYNQWRFSIKNRFEFLEQRLTGFSNQQNFIINPSLAVVYTLGEKRTLSLNTSYSKSPLDIQNSFINQVLIDNRTLILNSPTLDLQENFSLGLYYASNNIFKQLVVSSGIQYSEVVGDYFQDLSFDSENIFIRNFYLSEKSKNLSTNFSLRKYLNAISSNIKVRLSGNYNQYFNLVNSSNLRSNELFSFNTSIEFNTSFDFPLNFGNEFSYNYTESKFDNNINVFRTINNNSKLIFKSKNRMIYSLNSAFFNPNIDSSLNTAHFLDFKFRYNPKGKNWNFSFHANNLLNNSTYERFEISYFSSSKFQNQLLGRIFMVSLEYSF</sequence>
<keyword evidence="2" id="KW-1185">Reference proteome</keyword>
<evidence type="ECO:0008006" key="3">
    <source>
        <dbReference type="Google" id="ProtNLM"/>
    </source>
</evidence>
<proteinExistence type="predicted"/>
<dbReference type="AlphaFoldDB" id="A0A1H1SGH5"/>
<reference evidence="1 2" key="1">
    <citation type="submission" date="2016-10" db="EMBL/GenBank/DDBJ databases">
        <authorList>
            <person name="Varghese N."/>
            <person name="Submissions S."/>
        </authorList>
    </citation>
    <scope>NUCLEOTIDE SEQUENCE [LARGE SCALE GENOMIC DNA]</scope>
    <source>
        <strain evidence="1 2">RHA_55</strain>
    </source>
</reference>
<dbReference type="Proteomes" id="UP000198963">
    <property type="component" value="Chromosome I"/>
</dbReference>
<protein>
    <recommendedName>
        <fullName evidence="3">Outer membrane receptor proteins, mostly Fe transport</fullName>
    </recommendedName>
</protein>
<gene>
    <name evidence="1" type="ORF">SAMN04489797_1670</name>
</gene>
<name>A0A1H1SGH5_9FLAO</name>
<dbReference type="EMBL" id="LT629774">
    <property type="protein sequence ID" value="SDS47052.1"/>
    <property type="molecule type" value="Genomic_DNA"/>
</dbReference>
<evidence type="ECO:0000313" key="2">
    <source>
        <dbReference type="Proteomes" id="UP000198963"/>
    </source>
</evidence>
<organism evidence="1 2">
    <name type="scientific">Winogradskyella sediminis</name>
    <dbReference type="NCBI Taxonomy" id="1382466"/>
    <lineage>
        <taxon>Bacteria</taxon>
        <taxon>Pseudomonadati</taxon>
        <taxon>Bacteroidota</taxon>
        <taxon>Flavobacteriia</taxon>
        <taxon>Flavobacteriales</taxon>
        <taxon>Flavobacteriaceae</taxon>
        <taxon>Winogradskyella</taxon>
    </lineage>
</organism>
<dbReference type="SUPFAM" id="SSF56935">
    <property type="entry name" value="Porins"/>
    <property type="match status" value="1"/>
</dbReference>